<gene>
    <name evidence="1" type="ORF">JR316_012508</name>
</gene>
<sequence length="76" mass="8535">MTCIAVGYKGAKIKIVGQRLTYVVRTKKFLISLSLPHHKERSLSLARERQSRHSGHADGCKKSLLLIKPVNVVVLR</sequence>
<name>A0A8H7XL77_PSICU</name>
<protein>
    <submittedName>
        <fullName evidence="1">Uncharacterized protein</fullName>
    </submittedName>
</protein>
<reference evidence="1" key="1">
    <citation type="submission" date="2021-02" db="EMBL/GenBank/DDBJ databases">
        <title>Psilocybe cubensis genome.</title>
        <authorList>
            <person name="Mckernan K.J."/>
            <person name="Crawford S."/>
            <person name="Trippe A."/>
            <person name="Kane L.T."/>
            <person name="Mclaughlin S."/>
        </authorList>
    </citation>
    <scope>NUCLEOTIDE SEQUENCE [LARGE SCALE GENOMIC DNA]</scope>
    <source>
        <strain evidence="1">MGC-MH-2018</strain>
    </source>
</reference>
<organism evidence="1">
    <name type="scientific">Psilocybe cubensis</name>
    <name type="common">Psychedelic mushroom</name>
    <name type="synonym">Stropharia cubensis</name>
    <dbReference type="NCBI Taxonomy" id="181762"/>
    <lineage>
        <taxon>Eukaryota</taxon>
        <taxon>Fungi</taxon>
        <taxon>Dikarya</taxon>
        <taxon>Basidiomycota</taxon>
        <taxon>Agaricomycotina</taxon>
        <taxon>Agaricomycetes</taxon>
        <taxon>Agaricomycetidae</taxon>
        <taxon>Agaricales</taxon>
        <taxon>Agaricineae</taxon>
        <taxon>Strophariaceae</taxon>
        <taxon>Psilocybe</taxon>
    </lineage>
</organism>
<dbReference type="AlphaFoldDB" id="A0A8H7XL77"/>
<accession>A0A8H7XL77</accession>
<evidence type="ECO:0000313" key="1">
    <source>
        <dbReference type="EMBL" id="KAG5162623.1"/>
    </source>
</evidence>
<dbReference type="EMBL" id="JAFIQS010000018">
    <property type="protein sequence ID" value="KAG5162623.1"/>
    <property type="molecule type" value="Genomic_DNA"/>
</dbReference>
<proteinExistence type="predicted"/>
<comment type="caution">
    <text evidence="1">The sequence shown here is derived from an EMBL/GenBank/DDBJ whole genome shotgun (WGS) entry which is preliminary data.</text>
</comment>